<evidence type="ECO:0000256" key="3">
    <source>
        <dbReference type="ARBA" id="ARBA00023052"/>
    </source>
</evidence>
<keyword evidence="3 4" id="KW-0786">Thiamine pyrophosphate</keyword>
<dbReference type="Gene3D" id="3.40.50.970">
    <property type="match status" value="2"/>
</dbReference>
<dbReference type="InterPro" id="IPR029061">
    <property type="entry name" value="THDP-binding"/>
</dbReference>
<proteinExistence type="predicted"/>
<evidence type="ECO:0000256" key="2">
    <source>
        <dbReference type="ARBA" id="ARBA00023002"/>
    </source>
</evidence>
<dbReference type="FunFam" id="3.40.50.920:FF:000001">
    <property type="entry name" value="Pyruvate dehydrogenase E1 beta subunit"/>
    <property type="match status" value="1"/>
</dbReference>
<dbReference type="EC" id="1.2.4.1" evidence="4"/>
<evidence type="ECO:0000313" key="7">
    <source>
        <dbReference type="Proteomes" id="UP000737018"/>
    </source>
</evidence>
<feature type="domain" description="Transketolase C-terminal" evidence="5">
    <location>
        <begin position="94"/>
        <end position="195"/>
    </location>
</feature>
<keyword evidence="4" id="KW-0670">Pyruvate</keyword>
<comment type="cofactor">
    <cofactor evidence="1 4">
        <name>thiamine diphosphate</name>
        <dbReference type="ChEBI" id="CHEBI:58937"/>
    </cofactor>
</comment>
<evidence type="ECO:0000259" key="5">
    <source>
        <dbReference type="Pfam" id="PF02780"/>
    </source>
</evidence>
<dbReference type="EMBL" id="JRKL02003916">
    <property type="protein sequence ID" value="KAF3953838.1"/>
    <property type="molecule type" value="Genomic_DNA"/>
</dbReference>
<dbReference type="InterPro" id="IPR027110">
    <property type="entry name" value="PDHB_mito-type"/>
</dbReference>
<protein>
    <recommendedName>
        <fullName evidence="4">Pyruvate dehydrogenase E1 component subunit beta</fullName>
        <ecNumber evidence="4">1.2.4.1</ecNumber>
    </recommendedName>
</protein>
<dbReference type="Proteomes" id="UP000737018">
    <property type="component" value="Unassembled WGS sequence"/>
</dbReference>
<organism evidence="6 7">
    <name type="scientific">Castanea mollissima</name>
    <name type="common">Chinese chestnut</name>
    <dbReference type="NCBI Taxonomy" id="60419"/>
    <lineage>
        <taxon>Eukaryota</taxon>
        <taxon>Viridiplantae</taxon>
        <taxon>Streptophyta</taxon>
        <taxon>Embryophyta</taxon>
        <taxon>Tracheophyta</taxon>
        <taxon>Spermatophyta</taxon>
        <taxon>Magnoliopsida</taxon>
        <taxon>eudicotyledons</taxon>
        <taxon>Gunneridae</taxon>
        <taxon>Pentapetalae</taxon>
        <taxon>rosids</taxon>
        <taxon>fabids</taxon>
        <taxon>Fagales</taxon>
        <taxon>Fagaceae</taxon>
        <taxon>Castanea</taxon>
    </lineage>
</organism>
<dbReference type="Gene3D" id="3.40.50.920">
    <property type="match status" value="1"/>
</dbReference>
<dbReference type="SUPFAM" id="SSF52518">
    <property type="entry name" value="Thiamin diphosphate-binding fold (THDP-binding)"/>
    <property type="match status" value="1"/>
</dbReference>
<keyword evidence="2 4" id="KW-0560">Oxidoreductase</keyword>
<dbReference type="Pfam" id="PF02780">
    <property type="entry name" value="Transketolase_C"/>
    <property type="match status" value="1"/>
</dbReference>
<dbReference type="AlphaFoldDB" id="A0A8J4QMJ9"/>
<dbReference type="InterPro" id="IPR033248">
    <property type="entry name" value="Transketolase_C"/>
</dbReference>
<comment type="function">
    <text evidence="4">The pyruvate dehydrogenase complex catalyzes the overall conversion of pyruvate to acetyl-CoA and CO2.</text>
</comment>
<dbReference type="PANTHER" id="PTHR11624:SF112">
    <property type="entry name" value="PYRUVATE DEHYDROGENASE E1 COMPONENT SUBUNIT BETA-1, MITOCHONDRIAL"/>
    <property type="match status" value="1"/>
</dbReference>
<dbReference type="GO" id="GO:0004739">
    <property type="term" value="F:pyruvate dehydrogenase (acetyl-transferring) activity"/>
    <property type="evidence" value="ECO:0007669"/>
    <property type="project" value="UniProtKB-UniRule"/>
</dbReference>
<evidence type="ECO:0000313" key="6">
    <source>
        <dbReference type="EMBL" id="KAF3953838.1"/>
    </source>
</evidence>
<gene>
    <name evidence="6" type="ORF">CMV_020746</name>
</gene>
<comment type="catalytic activity">
    <reaction evidence="4">
        <text>N(6)-[(R)-lipoyl]-L-lysyl-[protein] + pyruvate + H(+) = N(6)-[(R)-S(8)-acetyldihydrolipoyl]-L-lysyl-[protein] + CO2</text>
        <dbReference type="Rhea" id="RHEA:19189"/>
        <dbReference type="Rhea" id="RHEA-COMP:10474"/>
        <dbReference type="Rhea" id="RHEA-COMP:10478"/>
        <dbReference type="ChEBI" id="CHEBI:15361"/>
        <dbReference type="ChEBI" id="CHEBI:15378"/>
        <dbReference type="ChEBI" id="CHEBI:16526"/>
        <dbReference type="ChEBI" id="CHEBI:83099"/>
        <dbReference type="ChEBI" id="CHEBI:83111"/>
        <dbReference type="EC" id="1.2.4.1"/>
    </reaction>
</comment>
<dbReference type="OrthoDB" id="10266385at2759"/>
<reference evidence="6" key="1">
    <citation type="submission" date="2020-03" db="EMBL/GenBank/DDBJ databases">
        <title>Castanea mollissima Vanexum genome sequencing.</title>
        <authorList>
            <person name="Staton M."/>
        </authorList>
    </citation>
    <scope>NUCLEOTIDE SEQUENCE</scope>
    <source>
        <tissue evidence="6">Leaf</tissue>
    </source>
</reference>
<comment type="caution">
    <text evidence="6">The sequence shown here is derived from an EMBL/GenBank/DDBJ whole genome shotgun (WGS) entry which is preliminary data.</text>
</comment>
<evidence type="ECO:0000256" key="4">
    <source>
        <dbReference type="RuleBase" id="RU364074"/>
    </source>
</evidence>
<name>A0A8J4QMJ9_9ROSI</name>
<dbReference type="GO" id="GO:0006086">
    <property type="term" value="P:pyruvate decarboxylation to acetyl-CoA"/>
    <property type="evidence" value="ECO:0007669"/>
    <property type="project" value="InterPro"/>
</dbReference>
<sequence>MLYFFYTHDFTRIGVGAAYHGLKPIVEFMTFNFSMQCFAAWYASCPGLKVLAPYSSEDARGLLKAAIRDPDPILRGVFSVSEEVLDSNFFLPIGKAKIERQGKDVTIAAFSRMVGYALKAAEILEKEGISAEVINLRSRCPLDRATINAFVRKTSRLVTVEDGFPQHGVGSEICTSVIEESFYYLDAPVERITGMFQCLIMRILRGSLFHRLRI</sequence>
<dbReference type="InterPro" id="IPR009014">
    <property type="entry name" value="Transketo_C/PFOR_II"/>
</dbReference>
<dbReference type="PANTHER" id="PTHR11624">
    <property type="entry name" value="DEHYDROGENASE RELATED"/>
    <property type="match status" value="1"/>
</dbReference>
<accession>A0A8J4QMJ9</accession>
<evidence type="ECO:0000256" key="1">
    <source>
        <dbReference type="ARBA" id="ARBA00001964"/>
    </source>
</evidence>
<keyword evidence="7" id="KW-1185">Reference proteome</keyword>
<dbReference type="SUPFAM" id="SSF52922">
    <property type="entry name" value="TK C-terminal domain-like"/>
    <property type="match status" value="1"/>
</dbReference>